<dbReference type="InterPro" id="IPR011053">
    <property type="entry name" value="Single_hybrid_motif"/>
</dbReference>
<comment type="caution">
    <text evidence="2">The sequence shown here is derived from an EMBL/GenBank/DDBJ whole genome shotgun (WGS) entry which is preliminary data.</text>
</comment>
<organism evidence="2 3">
    <name type="scientific">Candidatus Segetimicrobium genomatis</name>
    <dbReference type="NCBI Taxonomy" id="2569760"/>
    <lineage>
        <taxon>Bacteria</taxon>
        <taxon>Bacillati</taxon>
        <taxon>Candidatus Sysuimicrobiota</taxon>
        <taxon>Candidatus Sysuimicrobiia</taxon>
        <taxon>Candidatus Sysuimicrobiales</taxon>
        <taxon>Candidatus Segetimicrobiaceae</taxon>
        <taxon>Candidatus Segetimicrobium</taxon>
    </lineage>
</organism>
<name>A0A537LGC4_9BACT</name>
<dbReference type="Proteomes" id="UP000318661">
    <property type="component" value="Unassembled WGS sequence"/>
</dbReference>
<dbReference type="AlphaFoldDB" id="A0A537LGC4"/>
<accession>A0A537LGC4</accession>
<reference evidence="2 3" key="1">
    <citation type="journal article" date="2019" name="Nat. Microbiol.">
        <title>Mediterranean grassland soil C-N compound turnover is dependent on rainfall and depth, and is mediated by genomically divergent microorganisms.</title>
        <authorList>
            <person name="Diamond S."/>
            <person name="Andeer P.F."/>
            <person name="Li Z."/>
            <person name="Crits-Christoph A."/>
            <person name="Burstein D."/>
            <person name="Anantharaman K."/>
            <person name="Lane K.R."/>
            <person name="Thomas B.C."/>
            <person name="Pan C."/>
            <person name="Northen T.R."/>
            <person name="Banfield J.F."/>
        </authorList>
    </citation>
    <scope>NUCLEOTIDE SEQUENCE [LARGE SCALE GENOMIC DNA]</scope>
    <source>
        <strain evidence="2">NP_2</strain>
    </source>
</reference>
<dbReference type="Gene3D" id="2.40.50.100">
    <property type="match status" value="1"/>
</dbReference>
<protein>
    <recommendedName>
        <fullName evidence="1">Lipoyl-binding domain-containing protein</fullName>
    </recommendedName>
</protein>
<feature type="domain" description="Lipoyl-binding" evidence="1">
    <location>
        <begin position="52"/>
        <end position="121"/>
    </location>
</feature>
<dbReference type="InterPro" id="IPR000089">
    <property type="entry name" value="Biotin_lipoyl"/>
</dbReference>
<proteinExistence type="predicted"/>
<dbReference type="SUPFAM" id="SSF51230">
    <property type="entry name" value="Single hybrid motif"/>
    <property type="match status" value="1"/>
</dbReference>
<dbReference type="Pfam" id="PF00364">
    <property type="entry name" value="Biotin_lipoyl"/>
    <property type="match status" value="1"/>
</dbReference>
<evidence type="ECO:0000313" key="3">
    <source>
        <dbReference type="Proteomes" id="UP000318661"/>
    </source>
</evidence>
<gene>
    <name evidence="2" type="ORF">E6G99_08010</name>
</gene>
<sequence>MRTLAVLLVMFTAAAAAVFAPFQLDWLTRHSETLAPSRVGTGFAAPADLLEVKSTLAGVVLEDRLVKAGDQVDDAQPLVYVRTPLTGTIGVAARAPRDGVIGEVLVQPGQRIERGDIVIRLQPR</sequence>
<evidence type="ECO:0000259" key="1">
    <source>
        <dbReference type="Pfam" id="PF00364"/>
    </source>
</evidence>
<evidence type="ECO:0000313" key="2">
    <source>
        <dbReference type="EMBL" id="TMJ07045.1"/>
    </source>
</evidence>
<dbReference type="EMBL" id="VBAJ01000199">
    <property type="protein sequence ID" value="TMJ07045.1"/>
    <property type="molecule type" value="Genomic_DNA"/>
</dbReference>